<dbReference type="AlphaFoldDB" id="A0A9W6D985"/>
<evidence type="ECO:0000313" key="2">
    <source>
        <dbReference type="EMBL" id="GKU24045.1"/>
    </source>
</evidence>
<gene>
    <name evidence="2" type="ORF">CFOLD11_08710</name>
</gene>
<protein>
    <submittedName>
        <fullName evidence="2">Uncharacterized protein</fullName>
    </submittedName>
</protein>
<keyword evidence="1" id="KW-1133">Transmembrane helix</keyword>
<organism evidence="2 3">
    <name type="scientific">Clostridium folliculivorans</name>
    <dbReference type="NCBI Taxonomy" id="2886038"/>
    <lineage>
        <taxon>Bacteria</taxon>
        <taxon>Bacillati</taxon>
        <taxon>Bacillota</taxon>
        <taxon>Clostridia</taxon>
        <taxon>Eubacteriales</taxon>
        <taxon>Clostridiaceae</taxon>
        <taxon>Clostridium</taxon>
    </lineage>
</organism>
<dbReference type="EMBL" id="BQXY01000001">
    <property type="protein sequence ID" value="GKU24045.1"/>
    <property type="molecule type" value="Genomic_DNA"/>
</dbReference>
<evidence type="ECO:0000256" key="1">
    <source>
        <dbReference type="SAM" id="Phobius"/>
    </source>
</evidence>
<keyword evidence="1" id="KW-0472">Membrane</keyword>
<sequence>MKSIGLYLVVIVLFFSIVGGVFVLARTPWYSNQSGGMGISSGDTVVKHEFKLTKNKSNITFMVKGELSQGKVNVRLLDSKNGVVFDEEITDTNRKEFKAALKGVKGTWKMEVVNKGAEGNISYSMDER</sequence>
<evidence type="ECO:0000313" key="3">
    <source>
        <dbReference type="Proteomes" id="UP001057868"/>
    </source>
</evidence>
<comment type="caution">
    <text evidence="2">The sequence shown here is derived from an EMBL/GenBank/DDBJ whole genome shotgun (WGS) entry which is preliminary data.</text>
</comment>
<keyword evidence="1" id="KW-0812">Transmembrane</keyword>
<keyword evidence="3" id="KW-1185">Reference proteome</keyword>
<feature type="transmembrane region" description="Helical" evidence="1">
    <location>
        <begin position="6"/>
        <end position="25"/>
    </location>
</feature>
<name>A0A9W6D985_9CLOT</name>
<accession>A0A9W6D985</accession>
<reference evidence="2" key="1">
    <citation type="journal article" date="2023" name="Int. J. Syst. Evol. Microbiol.">
        <title>&lt;i&gt;Clostridium folliculivorans&lt;/i&gt; sp. nov., isolated from soil samples of an organic paddy in Japan.</title>
        <authorList>
            <person name="Tazawa J."/>
            <person name="Kobayashi H."/>
            <person name="Tanizawa Y."/>
            <person name="Uchino A."/>
            <person name="Tanaka F."/>
            <person name="Urashima Y."/>
            <person name="Miura S."/>
            <person name="Sakamoto M."/>
            <person name="Ohkuma M."/>
            <person name="Tohno M."/>
        </authorList>
    </citation>
    <scope>NUCLEOTIDE SEQUENCE</scope>
    <source>
        <strain evidence="2">D1-1</strain>
    </source>
</reference>
<proteinExistence type="predicted"/>
<dbReference type="Proteomes" id="UP001057868">
    <property type="component" value="Unassembled WGS sequence"/>
</dbReference>